<dbReference type="InterPro" id="IPR027806">
    <property type="entry name" value="HARBI1_dom"/>
</dbReference>
<accession>A0A1K0G8W9</accession>
<evidence type="ECO:0000313" key="5">
    <source>
        <dbReference type="Proteomes" id="UP000179920"/>
    </source>
</evidence>
<protein>
    <recommendedName>
        <fullName evidence="3">DDE Tnp4 domain-containing protein</fullName>
    </recommendedName>
</protein>
<proteinExistence type="predicted"/>
<name>A0A1K0G8W9_9BASI</name>
<dbReference type="Pfam" id="PF13359">
    <property type="entry name" value="DDE_Tnp_4"/>
    <property type="match status" value="1"/>
</dbReference>
<gene>
    <name evidence="4" type="ORF">UBRO_20817</name>
</gene>
<organism evidence="4 5">
    <name type="scientific">Ustilago bromivora</name>
    <dbReference type="NCBI Taxonomy" id="307758"/>
    <lineage>
        <taxon>Eukaryota</taxon>
        <taxon>Fungi</taxon>
        <taxon>Dikarya</taxon>
        <taxon>Basidiomycota</taxon>
        <taxon>Ustilaginomycotina</taxon>
        <taxon>Ustilaginomycetes</taxon>
        <taxon>Ustilaginales</taxon>
        <taxon>Ustilaginaceae</taxon>
        <taxon>Ustilago</taxon>
    </lineage>
</organism>
<evidence type="ECO:0000259" key="3">
    <source>
        <dbReference type="Pfam" id="PF13359"/>
    </source>
</evidence>
<comment type="cofactor">
    <cofactor evidence="1">
        <name>a divalent metal cation</name>
        <dbReference type="ChEBI" id="CHEBI:60240"/>
    </cofactor>
</comment>
<dbReference type="AlphaFoldDB" id="A0A1K0G8W9"/>
<keyword evidence="2" id="KW-0479">Metal-binding</keyword>
<evidence type="ECO:0000256" key="1">
    <source>
        <dbReference type="ARBA" id="ARBA00001968"/>
    </source>
</evidence>
<dbReference type="Proteomes" id="UP000179920">
    <property type="component" value="Chromosome XIII"/>
</dbReference>
<feature type="domain" description="DDE Tnp4" evidence="3">
    <location>
        <begin position="20"/>
        <end position="159"/>
    </location>
</feature>
<dbReference type="GO" id="GO:0046872">
    <property type="term" value="F:metal ion binding"/>
    <property type="evidence" value="ECO:0007669"/>
    <property type="project" value="UniProtKB-KW"/>
</dbReference>
<sequence>MVDRMLVPLQFTPGMEGHFDWKKNYSLNIQLVVLPHNLKINEYVVGCPGSTHDSSTFAKSDIFKNPHHYLAKGEWIWAHLGYGLSEHIVSPYGRLASLASEEFQQFNKAVSNIRIQSEHAIGYLKGCFQALRGMWPLIWDKDTHTSACQTVIAMLVVHNIALEFDVVDDYAFYAGQDLSAPEATQLTQSIQHHQEEENWLYLEEQVFLSIFVSRHRWDKYWWHKARLVCEALHKALFRGRGLVFRQTTEESWLQEKTKECLCQR</sequence>
<reference evidence="5" key="1">
    <citation type="submission" date="2016-04" db="EMBL/GenBank/DDBJ databases">
        <authorList>
            <person name="Guldener U."/>
            <person name="Guldener U."/>
        </authorList>
    </citation>
    <scope>NUCLEOTIDE SEQUENCE [LARGE SCALE GENOMIC DNA]</scope>
    <source>
        <strain evidence="5">UB2112</strain>
    </source>
</reference>
<evidence type="ECO:0000313" key="4">
    <source>
        <dbReference type="EMBL" id="SAM84232.1"/>
    </source>
</evidence>
<dbReference type="EMBL" id="LT558129">
    <property type="protein sequence ID" value="SAM84232.1"/>
    <property type="molecule type" value="Genomic_DNA"/>
</dbReference>
<evidence type="ECO:0000256" key="2">
    <source>
        <dbReference type="ARBA" id="ARBA00022723"/>
    </source>
</evidence>